<dbReference type="Gene3D" id="3.90.1300.10">
    <property type="entry name" value="Amidase signature (AS) domain"/>
    <property type="match status" value="1"/>
</dbReference>
<dbReference type="PANTHER" id="PTHR46310:SF7">
    <property type="entry name" value="AMIDASE 1"/>
    <property type="match status" value="1"/>
</dbReference>
<dbReference type="EC" id="3.5.1.4" evidence="2"/>
<dbReference type="Pfam" id="PF01425">
    <property type="entry name" value="Amidase"/>
    <property type="match status" value="2"/>
</dbReference>
<dbReference type="PANTHER" id="PTHR46310">
    <property type="entry name" value="AMIDASE 1"/>
    <property type="match status" value="1"/>
</dbReference>
<comment type="caution">
    <text evidence="2">The sequence shown here is derived from an EMBL/GenBank/DDBJ whole genome shotgun (WGS) entry which is preliminary data.</text>
</comment>
<reference evidence="2 3" key="1">
    <citation type="submission" date="2024-09" db="EMBL/GenBank/DDBJ databases">
        <authorList>
            <person name="Sun Q."/>
            <person name="Mori K."/>
        </authorList>
    </citation>
    <scope>NUCLEOTIDE SEQUENCE [LARGE SCALE GENOMIC DNA]</scope>
    <source>
        <strain evidence="2 3">NCAIM B.02610</strain>
    </source>
</reference>
<dbReference type="GO" id="GO:0004040">
    <property type="term" value="F:amidase activity"/>
    <property type="evidence" value="ECO:0007669"/>
    <property type="project" value="UniProtKB-EC"/>
</dbReference>
<name>A0ABV6K7A0_9BACI</name>
<dbReference type="SUPFAM" id="SSF75304">
    <property type="entry name" value="Amidase signature (AS) enzymes"/>
    <property type="match status" value="1"/>
</dbReference>
<dbReference type="Proteomes" id="UP001589838">
    <property type="component" value="Unassembled WGS sequence"/>
</dbReference>
<dbReference type="EMBL" id="JBHLUX010000002">
    <property type="protein sequence ID" value="MFC0469192.1"/>
    <property type="molecule type" value="Genomic_DNA"/>
</dbReference>
<evidence type="ECO:0000313" key="3">
    <source>
        <dbReference type="Proteomes" id="UP001589838"/>
    </source>
</evidence>
<sequence length="402" mass="43596">MNDQWNAFKQKDAKVGASNKGKLSGLSFAAKDVFHVKGFVAGAGNPDWEQTHLPATAHAKVIDRLLNEGAELVGTTHTDELMFSLNGENFHYGTPVNPKAPERIPGGSSSGSAVAVAAELVDFAIGTDTGGSVRIPSSYCGIYGFRPTHDTVSMEGVIPLASYYDTVGWMARTSELLYVVGAQLLDQEENKKPFSKVIIPEDILALVDESVKEQFVTLVGQFERSIAQVKAITLADGGLQEWFTTFRTLQGYGVWKSHGKWIEEVNPRFGPDIADRFTWASTVTKEAAEQAQLKRTELKKSVLELLGDDGILVMPTSPGVAPLLQTEGEGLEEQRTKTLQMTCISGLTGFPQMSLPLMEIDGVPVGFSVMAGPGQDLRLLDWVKNHIKQPTKQETINSGGSL</sequence>
<dbReference type="InterPro" id="IPR023631">
    <property type="entry name" value="Amidase_dom"/>
</dbReference>
<keyword evidence="2" id="KW-0378">Hydrolase</keyword>
<protein>
    <submittedName>
        <fullName evidence="2">Amidase</fullName>
        <ecNumber evidence="2">3.5.1.4</ecNumber>
    </submittedName>
</protein>
<gene>
    <name evidence="2" type="ORF">ACFFHM_01145</name>
</gene>
<evidence type="ECO:0000259" key="1">
    <source>
        <dbReference type="Pfam" id="PF01425"/>
    </source>
</evidence>
<proteinExistence type="predicted"/>
<evidence type="ECO:0000313" key="2">
    <source>
        <dbReference type="EMBL" id="MFC0469192.1"/>
    </source>
</evidence>
<keyword evidence="3" id="KW-1185">Reference proteome</keyword>
<dbReference type="RefSeq" id="WP_335963482.1">
    <property type="nucleotide sequence ID" value="NZ_JAXBLX010000052.1"/>
</dbReference>
<feature type="domain" description="Amidase" evidence="1">
    <location>
        <begin position="9"/>
        <end position="198"/>
    </location>
</feature>
<accession>A0ABV6K7A0</accession>
<dbReference type="InterPro" id="IPR036928">
    <property type="entry name" value="AS_sf"/>
</dbReference>
<dbReference type="InterPro" id="IPR020556">
    <property type="entry name" value="Amidase_CS"/>
</dbReference>
<feature type="domain" description="Amidase" evidence="1">
    <location>
        <begin position="283"/>
        <end position="380"/>
    </location>
</feature>
<organism evidence="2 3">
    <name type="scientific">Halalkalibacter kiskunsagensis</name>
    <dbReference type="NCBI Taxonomy" id="1548599"/>
    <lineage>
        <taxon>Bacteria</taxon>
        <taxon>Bacillati</taxon>
        <taxon>Bacillota</taxon>
        <taxon>Bacilli</taxon>
        <taxon>Bacillales</taxon>
        <taxon>Bacillaceae</taxon>
        <taxon>Halalkalibacter</taxon>
    </lineage>
</organism>
<dbReference type="NCBIfam" id="NF006169">
    <property type="entry name" value="PRK08310.1"/>
    <property type="match status" value="1"/>
</dbReference>
<dbReference type="PROSITE" id="PS00571">
    <property type="entry name" value="AMIDASES"/>
    <property type="match status" value="1"/>
</dbReference>